<keyword evidence="3" id="KW-1185">Reference proteome</keyword>
<reference evidence="4" key="1">
    <citation type="submission" date="2016-04" db="UniProtKB">
        <authorList>
            <consortium name="WormBaseParasite"/>
        </authorList>
    </citation>
    <scope>IDENTIFICATION</scope>
</reference>
<sequence length="484" mass="54361">MRAVFHVPVCDERLIDGRVWECKKTDNDHAELRPRSNGTPSCDGHPYASVWREETLQFTCAKGGVKEFMGCFTSGIFVPNGEMKSVDGSNVECKKHENGSITMEVRETPNNTKCKDSGGRERKEGSEWKEGSVQYKCGKEGMKELMGCITTSGVLILEEEVKSVDGYDIECKKRANGSITMQVLGRSKKKCKDSSGREWEEGSEWEEYAVKYKCGNDGKKVSMGCITASRVPIREGEVKSVDGYDIECKKRANGSITMQVLGRSKKKCKDSSGREWEEGSEWEEYAVKYKCGNDGKKVSMGCITASRVPIREGEVKSVDGYDLECKKYANGYTALLPLRRSKKKCKDSSGREWEEGSEWKEGSVQYKCGKEGMKELMGCITTSGVLIREGELKSVDGYHFECKRRANGYTTMPVLEKYECKGEVWRETQRVEGEYRCDRGGVRTVLGCITGGTYIHVNYQAHVWGANHKCISDIYGAKLERQCK</sequence>
<dbReference type="WBParaSite" id="ACOC_0000066801-mRNA-1">
    <property type="protein sequence ID" value="ACOC_0000066801-mRNA-1"/>
    <property type="gene ID" value="ACOC_0000066801"/>
</dbReference>
<gene>
    <name evidence="2" type="ORF">ACOC_LOCUS669</name>
</gene>
<dbReference type="Pfam" id="PF23003">
    <property type="entry name" value="Fn1_2"/>
    <property type="match status" value="1"/>
</dbReference>
<dbReference type="OrthoDB" id="5903072at2759"/>
<accession>A0A158PDH4</accession>
<proteinExistence type="predicted"/>
<evidence type="ECO:0000313" key="4">
    <source>
        <dbReference type="WBParaSite" id="ACOC_0000066801-mRNA-1"/>
    </source>
</evidence>
<dbReference type="AlphaFoldDB" id="A0A158PDH4"/>
<dbReference type="InterPro" id="IPR040282">
    <property type="entry name" value="Mig-18-like"/>
</dbReference>
<dbReference type="PANTHER" id="PTHR35572">
    <property type="entry name" value="PROTEIN CBG04538-RELATED"/>
    <property type="match status" value="1"/>
</dbReference>
<evidence type="ECO:0000313" key="3">
    <source>
        <dbReference type="Proteomes" id="UP000267027"/>
    </source>
</evidence>
<dbReference type="Proteomes" id="UP000267027">
    <property type="component" value="Unassembled WGS sequence"/>
</dbReference>
<feature type="domain" description="Abnormal cell migration protein 18-like fibronectin type I" evidence="1">
    <location>
        <begin position="344"/>
        <end position="409"/>
    </location>
</feature>
<dbReference type="InterPro" id="IPR055119">
    <property type="entry name" value="Mig18_Fn1"/>
</dbReference>
<organism evidence="4">
    <name type="scientific">Angiostrongylus costaricensis</name>
    <name type="common">Nematode worm</name>
    <dbReference type="NCBI Taxonomy" id="334426"/>
    <lineage>
        <taxon>Eukaryota</taxon>
        <taxon>Metazoa</taxon>
        <taxon>Ecdysozoa</taxon>
        <taxon>Nematoda</taxon>
        <taxon>Chromadorea</taxon>
        <taxon>Rhabditida</taxon>
        <taxon>Rhabditina</taxon>
        <taxon>Rhabditomorpha</taxon>
        <taxon>Strongyloidea</taxon>
        <taxon>Metastrongylidae</taxon>
        <taxon>Angiostrongylus</taxon>
    </lineage>
</organism>
<dbReference type="PANTHER" id="PTHR35572:SF7">
    <property type="entry name" value="PROTEIN CBG04538"/>
    <property type="match status" value="1"/>
</dbReference>
<name>A0A158PDH4_ANGCS</name>
<evidence type="ECO:0000313" key="2">
    <source>
        <dbReference type="EMBL" id="VDM52254.1"/>
    </source>
</evidence>
<reference evidence="2 3" key="2">
    <citation type="submission" date="2018-11" db="EMBL/GenBank/DDBJ databases">
        <authorList>
            <consortium name="Pathogen Informatics"/>
        </authorList>
    </citation>
    <scope>NUCLEOTIDE SEQUENCE [LARGE SCALE GENOMIC DNA]</scope>
    <source>
        <strain evidence="2 3">Costa Rica</strain>
    </source>
</reference>
<evidence type="ECO:0000259" key="1">
    <source>
        <dbReference type="Pfam" id="PF23003"/>
    </source>
</evidence>
<protein>
    <submittedName>
        <fullName evidence="4">Fibronectin type-II domain-containing protein</fullName>
    </submittedName>
</protein>
<dbReference type="EMBL" id="UYYA01000075">
    <property type="protein sequence ID" value="VDM52254.1"/>
    <property type="molecule type" value="Genomic_DNA"/>
</dbReference>